<gene>
    <name evidence="17" type="ORF">OM33_03905</name>
</gene>
<dbReference type="SUPFAM" id="SSF47384">
    <property type="entry name" value="Homodimeric domain of signal transducing histidine kinase"/>
    <property type="match status" value="1"/>
</dbReference>
<dbReference type="Pfam" id="PF03924">
    <property type="entry name" value="CHASE"/>
    <property type="match status" value="1"/>
</dbReference>
<feature type="transmembrane region" description="Helical" evidence="13">
    <location>
        <begin position="130"/>
        <end position="150"/>
    </location>
</feature>
<dbReference type="Pfam" id="PF00512">
    <property type="entry name" value="HisKA"/>
    <property type="match status" value="1"/>
</dbReference>
<feature type="transmembrane region" description="Helical" evidence="13">
    <location>
        <begin position="14"/>
        <end position="33"/>
    </location>
</feature>
<dbReference type="eggNOG" id="COG0642">
    <property type="taxonomic scope" value="Bacteria"/>
</dbReference>
<dbReference type="InterPro" id="IPR001789">
    <property type="entry name" value="Sig_transdc_resp-reg_receiver"/>
</dbReference>
<dbReference type="InterPro" id="IPR004358">
    <property type="entry name" value="Sig_transdc_His_kin-like_C"/>
</dbReference>
<dbReference type="Pfam" id="PF00072">
    <property type="entry name" value="Response_reg"/>
    <property type="match status" value="1"/>
</dbReference>
<dbReference type="InterPro" id="IPR036890">
    <property type="entry name" value="HATPase_C_sf"/>
</dbReference>
<dbReference type="SMART" id="SM00388">
    <property type="entry name" value="HisKA"/>
    <property type="match status" value="1"/>
</dbReference>
<keyword evidence="10" id="KW-0902">Two-component regulatory system</keyword>
<keyword evidence="11 13" id="KW-0472">Membrane</keyword>
<dbReference type="PANTHER" id="PTHR43047">
    <property type="entry name" value="TWO-COMPONENT HISTIDINE PROTEIN KINASE"/>
    <property type="match status" value="1"/>
</dbReference>
<dbReference type="PROSITE" id="PS50109">
    <property type="entry name" value="HIS_KIN"/>
    <property type="match status" value="1"/>
</dbReference>
<feature type="transmembrane region" description="Helical" evidence="13">
    <location>
        <begin position="162"/>
        <end position="187"/>
    </location>
</feature>
<protein>
    <recommendedName>
        <fullName evidence="3">histidine kinase</fullName>
        <ecNumber evidence="3">2.7.13.3</ecNumber>
    </recommendedName>
</protein>
<dbReference type="Proteomes" id="UP000030341">
    <property type="component" value="Chromosome 1"/>
</dbReference>
<dbReference type="CDD" id="cd00082">
    <property type="entry name" value="HisKA"/>
    <property type="match status" value="1"/>
</dbReference>
<dbReference type="PROSITE" id="PS50839">
    <property type="entry name" value="CHASE"/>
    <property type="match status" value="1"/>
</dbReference>
<dbReference type="InterPro" id="IPR042240">
    <property type="entry name" value="CHASE_sf"/>
</dbReference>
<evidence type="ECO:0000256" key="4">
    <source>
        <dbReference type="ARBA" id="ARBA00022475"/>
    </source>
</evidence>
<dbReference type="InterPro" id="IPR003661">
    <property type="entry name" value="HisK_dim/P_dom"/>
</dbReference>
<evidence type="ECO:0000256" key="10">
    <source>
        <dbReference type="ARBA" id="ARBA00023012"/>
    </source>
</evidence>
<dbReference type="SUPFAM" id="SSF55874">
    <property type="entry name" value="ATPase domain of HSP90 chaperone/DNA topoisomerase II/histidine kinase"/>
    <property type="match status" value="1"/>
</dbReference>
<dbReference type="EMBL" id="CP009888">
    <property type="protein sequence ID" value="AIY64389.1"/>
    <property type="molecule type" value="Genomic_DNA"/>
</dbReference>
<evidence type="ECO:0000256" key="7">
    <source>
        <dbReference type="ARBA" id="ARBA00022692"/>
    </source>
</evidence>
<keyword evidence="9 13" id="KW-1133">Transmembrane helix</keyword>
<organism evidence="17 18">
    <name type="scientific">Pseudoalteromonas piratica</name>
    <dbReference type="NCBI Taxonomy" id="1348114"/>
    <lineage>
        <taxon>Bacteria</taxon>
        <taxon>Pseudomonadati</taxon>
        <taxon>Pseudomonadota</taxon>
        <taxon>Gammaproteobacteria</taxon>
        <taxon>Alteromonadales</taxon>
        <taxon>Pseudoalteromonadaceae</taxon>
        <taxon>Pseudoalteromonas</taxon>
    </lineage>
</organism>
<evidence type="ECO:0000313" key="17">
    <source>
        <dbReference type="EMBL" id="AIY64389.1"/>
    </source>
</evidence>
<comment type="subcellular location">
    <subcellularLocation>
        <location evidence="2">Cell membrane</location>
        <topology evidence="2">Multi-pass membrane protein</topology>
    </subcellularLocation>
</comment>
<dbReference type="GO" id="GO:0000155">
    <property type="term" value="F:phosphorelay sensor kinase activity"/>
    <property type="evidence" value="ECO:0007669"/>
    <property type="project" value="InterPro"/>
</dbReference>
<dbReference type="RefSeq" id="WP_038638986.1">
    <property type="nucleotide sequence ID" value="NZ_CP009888.1"/>
</dbReference>
<dbReference type="SMART" id="SM00387">
    <property type="entry name" value="HATPase_c"/>
    <property type="match status" value="1"/>
</dbReference>
<dbReference type="Gene3D" id="3.30.565.10">
    <property type="entry name" value="Histidine kinase-like ATPase, C-terminal domain"/>
    <property type="match status" value="1"/>
</dbReference>
<keyword evidence="4" id="KW-1003">Cell membrane</keyword>
<dbReference type="Gene3D" id="3.40.50.2300">
    <property type="match status" value="1"/>
</dbReference>
<evidence type="ECO:0000256" key="12">
    <source>
        <dbReference type="PROSITE-ProRule" id="PRU00169"/>
    </source>
</evidence>
<dbReference type="SMART" id="SM01079">
    <property type="entry name" value="CHASE"/>
    <property type="match status" value="1"/>
</dbReference>
<dbReference type="OrthoDB" id="9810730at2"/>
<evidence type="ECO:0000256" key="11">
    <source>
        <dbReference type="ARBA" id="ARBA00023136"/>
    </source>
</evidence>
<dbReference type="GO" id="GO:0005886">
    <property type="term" value="C:plasma membrane"/>
    <property type="evidence" value="ECO:0007669"/>
    <property type="project" value="UniProtKB-SubCell"/>
</dbReference>
<keyword evidence="8" id="KW-0418">Kinase</keyword>
<feature type="transmembrane region" description="Helical" evidence="13">
    <location>
        <begin position="199"/>
        <end position="217"/>
    </location>
</feature>
<evidence type="ECO:0000256" key="5">
    <source>
        <dbReference type="ARBA" id="ARBA00022553"/>
    </source>
</evidence>
<dbReference type="Gene3D" id="3.30.450.350">
    <property type="entry name" value="CHASE domain"/>
    <property type="match status" value="1"/>
</dbReference>
<dbReference type="STRING" id="1348114.OM33_03905"/>
<dbReference type="SUPFAM" id="SSF52172">
    <property type="entry name" value="CheY-like"/>
    <property type="match status" value="1"/>
</dbReference>
<feature type="modified residue" description="4-aspartylphosphate" evidence="12">
    <location>
        <position position="834"/>
    </location>
</feature>
<dbReference type="Gene3D" id="1.10.287.130">
    <property type="match status" value="1"/>
</dbReference>
<dbReference type="PRINTS" id="PR00344">
    <property type="entry name" value="BCTRLSENSOR"/>
</dbReference>
<evidence type="ECO:0000259" key="15">
    <source>
        <dbReference type="PROSITE" id="PS50110"/>
    </source>
</evidence>
<dbReference type="KEGG" id="pseo:OM33_03905"/>
<feature type="transmembrane region" description="Helical" evidence="13">
    <location>
        <begin position="39"/>
        <end position="58"/>
    </location>
</feature>
<keyword evidence="5 12" id="KW-0597">Phosphoprotein</keyword>
<feature type="domain" description="Histidine kinase" evidence="14">
    <location>
        <begin position="546"/>
        <end position="762"/>
    </location>
</feature>
<dbReference type="InterPro" id="IPR006189">
    <property type="entry name" value="CHASE_dom"/>
</dbReference>
<evidence type="ECO:0000256" key="1">
    <source>
        <dbReference type="ARBA" id="ARBA00000085"/>
    </source>
</evidence>
<comment type="catalytic activity">
    <reaction evidence="1">
        <text>ATP + protein L-histidine = ADP + protein N-phospho-L-histidine.</text>
        <dbReference type="EC" id="2.7.13.3"/>
    </reaction>
</comment>
<sequence>MAGTIKTLLQNKPIAFVFIVVIYFLLGLIGTFFRIEPGFASAVWPAAGAAVALVLYFGRAVTLPLFIGALGANLYSSGVSLELITISDLLWNAVRACGAVLQALLSYYLLKKFCDLPLNFNSAGPLLKVLTLTSPVACLVSASIGVLSLYLQGIIPIDIVDFVWFTWWVGDSVGVLFFFPLFAILFSAHYIKPIKNSKIVAFVSVVLLTSVCLTFTYSKDIYKRNLAIKFSEITEKKIYELEILKRQIENNLFALATIFRSGISPTIDEFQLIAASLNDGVIPYRAIAWLDVLDVEEKELWLTKQSQRGLTNAKIKIIDESRLHSKIFPIGLTAPYANNSLAIGIDLASHPVAGDTVFDAIEAQGIRATPPIRLAQQSDKETGNVIYYPVFSDHDNQLIGIAEIVIEVDKSLERLLLNTKASESYNFTIFDLNLKSSAYATGVVQNHNSNHQLHFSESYEIEWFGRKWSVTFESTDSFENTKKDWLSWLTLIVGFIIAALGIAFTLILAGFNDQLKHQVKSKTTQLAAVIDKLEKADQVKNEFIANMSHEIRTPLNVVLTTLQLLKQSKQEIKEKELIDSALSSGRTLLTIINDILDISKLEAGKLEIENTEFDLSKLIQDTINEQATIAESKGLDLVVGSMQTISGVWYGDPTRIKQILINLISNSVKFTDSGKVEVLASKYKRGLLLEVTDTGIGMTEQQTEKLFERFVQADSSTTRRFGGTGLGLAIVSQLIYLMKGNIEVSSELEKGSKFTVKLPLKHSPTKKIEQPVDKELNMPDLSGKTILLAEDNKVNQMVFKAITAPSNANLLIAENGKEAITLLEKNRPEIIFMDIQMPIMDGEQACMLIRETNKQIPIIALTANVLEKDVARYLEEGFDSHLAKPIELNKLIKVLCDSLT</sequence>
<dbReference type="EC" id="2.7.13.3" evidence="3"/>
<evidence type="ECO:0000256" key="6">
    <source>
        <dbReference type="ARBA" id="ARBA00022679"/>
    </source>
</evidence>
<evidence type="ECO:0000313" key="18">
    <source>
        <dbReference type="Proteomes" id="UP000030341"/>
    </source>
</evidence>
<dbReference type="Pfam" id="PF05231">
    <property type="entry name" value="MASE1"/>
    <property type="match status" value="1"/>
</dbReference>
<keyword evidence="7 13" id="KW-0812">Transmembrane</keyword>
<dbReference type="FunFam" id="3.30.565.10:FF:000010">
    <property type="entry name" value="Sensor histidine kinase RcsC"/>
    <property type="match status" value="1"/>
</dbReference>
<feature type="domain" description="CHASE" evidence="16">
    <location>
        <begin position="328"/>
        <end position="433"/>
    </location>
</feature>
<evidence type="ECO:0000256" key="3">
    <source>
        <dbReference type="ARBA" id="ARBA00012438"/>
    </source>
</evidence>
<feature type="transmembrane region" description="Helical" evidence="13">
    <location>
        <begin position="65"/>
        <end position="84"/>
    </location>
</feature>
<dbReference type="HOGENOM" id="CLU_000445_114_62_6"/>
<dbReference type="InterPro" id="IPR003594">
    <property type="entry name" value="HATPase_dom"/>
</dbReference>
<dbReference type="InterPro" id="IPR005467">
    <property type="entry name" value="His_kinase_dom"/>
</dbReference>
<keyword evidence="18" id="KW-1185">Reference proteome</keyword>
<dbReference type="InterPro" id="IPR036097">
    <property type="entry name" value="HisK_dim/P_sf"/>
</dbReference>
<dbReference type="PROSITE" id="PS50110">
    <property type="entry name" value="RESPONSE_REGULATORY"/>
    <property type="match status" value="1"/>
</dbReference>
<dbReference type="CDD" id="cd17546">
    <property type="entry name" value="REC_hyHK_CKI1_RcsC-like"/>
    <property type="match status" value="1"/>
</dbReference>
<evidence type="ECO:0000256" key="8">
    <source>
        <dbReference type="ARBA" id="ARBA00022777"/>
    </source>
</evidence>
<keyword evidence="6" id="KW-0808">Transferase</keyword>
<evidence type="ECO:0000256" key="13">
    <source>
        <dbReference type="SAM" id="Phobius"/>
    </source>
</evidence>
<dbReference type="SMART" id="SM00448">
    <property type="entry name" value="REC"/>
    <property type="match status" value="1"/>
</dbReference>
<evidence type="ECO:0000259" key="16">
    <source>
        <dbReference type="PROSITE" id="PS50839"/>
    </source>
</evidence>
<feature type="transmembrane region" description="Helical" evidence="13">
    <location>
        <begin position="485"/>
        <end position="511"/>
    </location>
</feature>
<reference evidence="17 18" key="1">
    <citation type="submission" date="2014-11" db="EMBL/GenBank/DDBJ databases">
        <title>Complete Genome Sequence of Pseudoalteromonas sp. Strain OCN003 Isolated from Kaneohe Bay, Oahu, Hawaii.</title>
        <authorList>
            <person name="Beurmann S."/>
            <person name="Videau P."/>
            <person name="Ushijima B."/>
            <person name="Smith A.M."/>
            <person name="Aeby G.S."/>
            <person name="Callahan S.M."/>
            <person name="Belcaid M."/>
        </authorList>
    </citation>
    <scope>NUCLEOTIDE SEQUENCE [LARGE SCALE GENOMIC DNA]</scope>
    <source>
        <strain evidence="17 18">OCN003</strain>
    </source>
</reference>
<evidence type="ECO:0000256" key="2">
    <source>
        <dbReference type="ARBA" id="ARBA00004651"/>
    </source>
</evidence>
<dbReference type="InterPro" id="IPR007895">
    <property type="entry name" value="MASE1"/>
</dbReference>
<dbReference type="AlphaFoldDB" id="A0A0A7ECS5"/>
<accession>A0A0A7ECS5</accession>
<feature type="domain" description="Response regulatory" evidence="15">
    <location>
        <begin position="785"/>
        <end position="899"/>
    </location>
</feature>
<dbReference type="InterPro" id="IPR011006">
    <property type="entry name" value="CheY-like_superfamily"/>
</dbReference>
<dbReference type="Pfam" id="PF02518">
    <property type="entry name" value="HATPase_c"/>
    <property type="match status" value="1"/>
</dbReference>
<dbReference type="CDD" id="cd16922">
    <property type="entry name" value="HATPase_EvgS-ArcB-TorS-like"/>
    <property type="match status" value="1"/>
</dbReference>
<evidence type="ECO:0000256" key="9">
    <source>
        <dbReference type="ARBA" id="ARBA00022989"/>
    </source>
</evidence>
<evidence type="ECO:0000259" key="14">
    <source>
        <dbReference type="PROSITE" id="PS50109"/>
    </source>
</evidence>
<proteinExistence type="predicted"/>
<name>A0A0A7ECS5_9GAMM</name>